<dbReference type="EMBL" id="JARRTL010000058">
    <property type="protein sequence ID" value="MEC0487988.1"/>
    <property type="molecule type" value="Genomic_DNA"/>
</dbReference>
<comment type="caution">
    <text evidence="1">The sequence shown here is derived from an EMBL/GenBank/DDBJ whole genome shotgun (WGS) entry which is preliminary data.</text>
</comment>
<name>A0A0T6BM35_9BACI</name>
<organism evidence="1 3">
    <name type="scientific">Bacillus glycinifermentans</name>
    <dbReference type="NCBI Taxonomy" id="1664069"/>
    <lineage>
        <taxon>Bacteria</taxon>
        <taxon>Bacillati</taxon>
        <taxon>Bacillota</taxon>
        <taxon>Bacilli</taxon>
        <taxon>Bacillales</taxon>
        <taxon>Bacillaceae</taxon>
        <taxon>Bacillus</taxon>
    </lineage>
</organism>
<dbReference type="OrthoDB" id="1751165at2"/>
<sequence length="177" mass="20331">MARPRQPVDLLLVKGKKNLTKQEIEERRKQEIKAPSDKVKAPSYLPKDLKREFKKIADELKNIGIMTNLDVDALARFLYSRKLYLQVTDQLLEQGPMKTIVVRDVDKQGNIVGEKEKSVVNEAYSDLLINQDKLFKQCRQASSDLGLTISSRCKLVIPKKDDDKPKSKEEERFGGRM</sequence>
<reference evidence="1 3" key="1">
    <citation type="journal article" date="2015" name="Int. J. Syst. Evol. Microbiol.">
        <title>Bacillus glycinifermentans sp. nov., isolated from fermented soybean paste.</title>
        <authorList>
            <person name="Kim S.J."/>
            <person name="Dunlap C.A."/>
            <person name="Kwon S.W."/>
            <person name="Rooney A.P."/>
        </authorList>
    </citation>
    <scope>NUCLEOTIDE SEQUENCE [LARGE SCALE GENOMIC DNA]</scope>
    <source>
        <strain evidence="1 3">GO-13</strain>
    </source>
</reference>
<dbReference type="EMBL" id="LECW02000031">
    <property type="protein sequence ID" value="KRT92691.1"/>
    <property type="molecule type" value="Genomic_DNA"/>
</dbReference>
<evidence type="ECO:0000313" key="3">
    <source>
        <dbReference type="Proteomes" id="UP000036168"/>
    </source>
</evidence>
<dbReference type="Proteomes" id="UP001341297">
    <property type="component" value="Unassembled WGS sequence"/>
</dbReference>
<evidence type="ECO:0000313" key="1">
    <source>
        <dbReference type="EMBL" id="KRT92691.1"/>
    </source>
</evidence>
<dbReference type="Proteomes" id="UP000036168">
    <property type="component" value="Unassembled WGS sequence"/>
</dbReference>
<keyword evidence="4" id="KW-1185">Reference proteome</keyword>
<proteinExistence type="predicted"/>
<gene>
    <name evidence="1" type="ORF">AB447_222490</name>
    <name evidence="2" type="ORF">P8828_24895</name>
</gene>
<dbReference type="NCBIfam" id="TIGR01558">
    <property type="entry name" value="sm_term_P27"/>
    <property type="match status" value="1"/>
</dbReference>
<accession>A0A0T6BM35</accession>
<reference evidence="1" key="2">
    <citation type="submission" date="2015-10" db="EMBL/GenBank/DDBJ databases">
        <authorList>
            <person name="Gilbert D.G."/>
        </authorList>
    </citation>
    <scope>NUCLEOTIDE SEQUENCE</scope>
    <source>
        <strain evidence="1">GO-13</strain>
    </source>
</reference>
<evidence type="ECO:0000313" key="4">
    <source>
        <dbReference type="Proteomes" id="UP001341297"/>
    </source>
</evidence>
<protein>
    <submittedName>
        <fullName evidence="1 2">Terminase</fullName>
    </submittedName>
</protein>
<dbReference type="Pfam" id="PF05119">
    <property type="entry name" value="Terminase_4"/>
    <property type="match status" value="1"/>
</dbReference>
<dbReference type="InterPro" id="IPR006448">
    <property type="entry name" value="Phage_term_ssu_P27"/>
</dbReference>
<reference evidence="2 4" key="3">
    <citation type="submission" date="2023-03" db="EMBL/GenBank/DDBJ databases">
        <title>Agriculturally important microbes genome sequencing.</title>
        <authorList>
            <person name="Dunlap C."/>
        </authorList>
    </citation>
    <scope>NUCLEOTIDE SEQUENCE [LARGE SCALE GENOMIC DNA]</scope>
    <source>
        <strain evidence="2 4">CBP-3203</strain>
    </source>
</reference>
<dbReference type="AlphaFoldDB" id="A0A0T6BM35"/>
<evidence type="ECO:0000313" key="2">
    <source>
        <dbReference type="EMBL" id="MEC0487988.1"/>
    </source>
</evidence>
<dbReference type="RefSeq" id="WP_009330380.1">
    <property type="nucleotide sequence ID" value="NZ_CP023481.1"/>
</dbReference>